<organism evidence="2 3">
    <name type="scientific">Paenibacillus spiritus</name>
    <dbReference type="NCBI Taxonomy" id="2496557"/>
    <lineage>
        <taxon>Bacteria</taxon>
        <taxon>Bacillati</taxon>
        <taxon>Bacillota</taxon>
        <taxon>Bacilli</taxon>
        <taxon>Bacillales</taxon>
        <taxon>Paenibacillaceae</taxon>
        <taxon>Paenibacillus</taxon>
    </lineage>
</organism>
<comment type="caution">
    <text evidence="2">The sequence shown here is derived from an EMBL/GenBank/DDBJ whole genome shotgun (WGS) entry which is preliminary data.</text>
</comment>
<proteinExistence type="predicted"/>
<protein>
    <submittedName>
        <fullName evidence="2">DNA polymerase domain-containing protein</fullName>
    </submittedName>
</protein>
<evidence type="ECO:0000313" key="2">
    <source>
        <dbReference type="EMBL" id="KAA9004272.1"/>
    </source>
</evidence>
<accession>A0A5J5G9H9</accession>
<dbReference type="AlphaFoldDB" id="A0A5J5G9H9"/>
<dbReference type="PANTHER" id="PTHR42705:SF2">
    <property type="entry name" value="BIFUNCTIONAL NON-HOMOLOGOUS END JOINING PROTEIN LIGD"/>
    <property type="match status" value="1"/>
</dbReference>
<evidence type="ECO:0000313" key="3">
    <source>
        <dbReference type="Proteomes" id="UP000367750"/>
    </source>
</evidence>
<name>A0A5J5G9H9_9BACL</name>
<dbReference type="RefSeq" id="WP_150458624.1">
    <property type="nucleotide sequence ID" value="NZ_VYKK01000015.1"/>
</dbReference>
<dbReference type="Gene3D" id="3.90.920.10">
    <property type="entry name" value="DNA primase, PRIM domain"/>
    <property type="match status" value="1"/>
</dbReference>
<dbReference type="Pfam" id="PF21686">
    <property type="entry name" value="LigD_Prim-Pol"/>
    <property type="match status" value="1"/>
</dbReference>
<feature type="domain" description="DNA ligase D polymerase" evidence="1">
    <location>
        <begin position="16"/>
        <end position="260"/>
    </location>
</feature>
<dbReference type="PANTHER" id="PTHR42705">
    <property type="entry name" value="BIFUNCTIONAL NON-HOMOLOGOUS END JOINING PROTEIN LIGD"/>
    <property type="match status" value="1"/>
</dbReference>
<dbReference type="InterPro" id="IPR052171">
    <property type="entry name" value="NHEJ_LigD"/>
</dbReference>
<dbReference type="NCBIfam" id="TIGR02778">
    <property type="entry name" value="ligD_pol"/>
    <property type="match status" value="1"/>
</dbReference>
<dbReference type="OrthoDB" id="9802472at2"/>
<evidence type="ECO:0000259" key="1">
    <source>
        <dbReference type="Pfam" id="PF21686"/>
    </source>
</evidence>
<keyword evidence="3" id="KW-1185">Reference proteome</keyword>
<dbReference type="EMBL" id="VYKK01000015">
    <property type="protein sequence ID" value="KAA9004272.1"/>
    <property type="molecule type" value="Genomic_DNA"/>
</dbReference>
<dbReference type="Proteomes" id="UP000367750">
    <property type="component" value="Unassembled WGS sequence"/>
</dbReference>
<gene>
    <name evidence="2" type="ORF">F4V43_12540</name>
</gene>
<reference evidence="2 3" key="1">
    <citation type="submission" date="2019-09" db="EMBL/GenBank/DDBJ databases">
        <title>Bacillus ochoae sp. nov., Paenibacillus whitsoniae sp. nov., Paenibacillus spiritus sp. nov. Isolated from the Mars Exploration Rover during spacecraft assembly.</title>
        <authorList>
            <person name="Seuylemezian A."/>
            <person name="Vaishampayan P."/>
        </authorList>
    </citation>
    <scope>NUCLEOTIDE SEQUENCE [LARGE SCALE GENOMIC DNA]</scope>
    <source>
        <strain evidence="2 3">MER_111</strain>
    </source>
</reference>
<dbReference type="InterPro" id="IPR014145">
    <property type="entry name" value="LigD_pol_dom"/>
</dbReference>
<sequence length="282" mass="31221">MTHPDKILWPLAGIRKADYLRALVELAPYLIPYCRDRYLTTIRYPGGVEEKHFYQKNAPSPLPEFVSTAEYNGVRYVHLDSLPTLLWLGNLGALEFHPSFDRIGRSDAAEWVLDIDPSEGREAGVMEAVSRIGDTLEGLGLSSVPKTSGADGVQILIPLTEGYSFGQLHRLGGFMGHYLEDKYPKLFTTERRLKDRQGRYYVDYVQQAAGKSLAAPYTPRGRKEATISTPLTWEEVRGGADPRAFHLGSIGARLAEKGDLLAGAPRQNLDAILKFIGAASES</sequence>